<dbReference type="Proteomes" id="UP001501624">
    <property type="component" value="Unassembled WGS sequence"/>
</dbReference>
<proteinExistence type="predicted"/>
<name>A0ABP7IFH3_9PSEU</name>
<evidence type="ECO:0000313" key="2">
    <source>
        <dbReference type="Proteomes" id="UP001501624"/>
    </source>
</evidence>
<protein>
    <submittedName>
        <fullName evidence="1">Uncharacterized protein</fullName>
    </submittedName>
</protein>
<reference evidence="2" key="1">
    <citation type="journal article" date="2019" name="Int. J. Syst. Evol. Microbiol.">
        <title>The Global Catalogue of Microorganisms (GCM) 10K type strain sequencing project: providing services to taxonomists for standard genome sequencing and annotation.</title>
        <authorList>
            <consortium name="The Broad Institute Genomics Platform"/>
            <consortium name="The Broad Institute Genome Sequencing Center for Infectious Disease"/>
            <person name="Wu L."/>
            <person name="Ma J."/>
        </authorList>
    </citation>
    <scope>NUCLEOTIDE SEQUENCE [LARGE SCALE GENOMIC DNA]</scope>
    <source>
        <strain evidence="2">JCM 17017</strain>
    </source>
</reference>
<evidence type="ECO:0000313" key="1">
    <source>
        <dbReference type="EMBL" id="GAA3817003.1"/>
    </source>
</evidence>
<dbReference type="EMBL" id="BAABCM010000005">
    <property type="protein sequence ID" value="GAA3817003.1"/>
    <property type="molecule type" value="Genomic_DNA"/>
</dbReference>
<gene>
    <name evidence="1" type="ORF">GCM10022380_39220</name>
</gene>
<sequence>MFEADKAWRAALRQVSVADLGRMVGTDYEGDVLGQVGKWLSRPS</sequence>
<accession>A0ABP7IFH3</accession>
<dbReference type="RefSeq" id="WP_272882757.1">
    <property type="nucleotide sequence ID" value="NZ_BAABCM010000005.1"/>
</dbReference>
<organism evidence="1 2">
    <name type="scientific">Amycolatopsis tucumanensis</name>
    <dbReference type="NCBI Taxonomy" id="401106"/>
    <lineage>
        <taxon>Bacteria</taxon>
        <taxon>Bacillati</taxon>
        <taxon>Actinomycetota</taxon>
        <taxon>Actinomycetes</taxon>
        <taxon>Pseudonocardiales</taxon>
        <taxon>Pseudonocardiaceae</taxon>
        <taxon>Amycolatopsis</taxon>
    </lineage>
</organism>
<comment type="caution">
    <text evidence="1">The sequence shown here is derived from an EMBL/GenBank/DDBJ whole genome shotgun (WGS) entry which is preliminary data.</text>
</comment>
<keyword evidence="2" id="KW-1185">Reference proteome</keyword>